<dbReference type="GO" id="GO:0015594">
    <property type="term" value="F:ABC-type putrescine transporter activity"/>
    <property type="evidence" value="ECO:0007669"/>
    <property type="project" value="InterPro"/>
</dbReference>
<dbReference type="Gene3D" id="3.40.50.300">
    <property type="entry name" value="P-loop containing nucleotide triphosphate hydrolases"/>
    <property type="match status" value="1"/>
</dbReference>
<dbReference type="PROSITE" id="PS00211">
    <property type="entry name" value="ABC_TRANSPORTER_1"/>
    <property type="match status" value="1"/>
</dbReference>
<dbReference type="GO" id="GO:0016887">
    <property type="term" value="F:ATP hydrolysis activity"/>
    <property type="evidence" value="ECO:0007669"/>
    <property type="project" value="InterPro"/>
</dbReference>
<dbReference type="GO" id="GO:0043190">
    <property type="term" value="C:ATP-binding cassette (ABC) transporter complex"/>
    <property type="evidence" value="ECO:0007669"/>
    <property type="project" value="InterPro"/>
</dbReference>
<reference evidence="9" key="1">
    <citation type="submission" date="2020-08" db="EMBL/GenBank/DDBJ databases">
        <title>Genome public.</title>
        <authorList>
            <person name="Liu C."/>
            <person name="Sun Q."/>
        </authorList>
    </citation>
    <scope>NUCLEOTIDE SEQUENCE</scope>
    <source>
        <strain evidence="9">NSJ-68</strain>
    </source>
</reference>
<keyword evidence="1 7" id="KW-0813">Transport</keyword>
<protein>
    <recommendedName>
        <fullName evidence="7">Spermidine/putrescine import ATP-binding protein PotA</fullName>
        <ecNumber evidence="7">7.6.2.11</ecNumber>
    </recommendedName>
</protein>
<dbReference type="CDD" id="cd03300">
    <property type="entry name" value="ABC_PotA_N"/>
    <property type="match status" value="1"/>
</dbReference>
<accession>A0A923RN84</accession>
<evidence type="ECO:0000256" key="3">
    <source>
        <dbReference type="ARBA" id="ARBA00022741"/>
    </source>
</evidence>
<sequence length="525" mass="59416">MERKKLISFRNIVKSFDGQVILKGVNLDIYEKEFVTLLGPSGCGKTTLLRILGGFLDADEGSVIFDGEEISAKPPYERELNTVFQKYALFPHLSVYENIAFGLKIKKMSKDIIDQKVMKMLKLIGLEGYENKNTTLLSGGQQQRVAIARALVNEPKVLLLDEPLAALDLKLRKEMQYELKRIQQEVGITFIFVTHDQEEALTMSDKIVVMNGGEIQQVGTPEEIYNEPTNRFVANFIGESNIIPGVMLEDYKVRFDDITFDCVDFGFKPNEPVEVVIRPEDIDIVNVKDGKMTGEVLSVLFKGVHYEIIVETVPGTSVTVNMHVISNQDVTSADGKEKMSASNFYVDVEDVKSLDDKEVIALSNAQAWNPETDEYISIHKVEYDVKEELGEYPVRFTAAGGTTIERTIYVVNQPFVKNEKANEAVMAFNFARTVDEIQESQALDTDIKTWANAQGWKLSDENQSVDVSVDYDFDPENIKEGSYPITFWTTGREFKIHTTDYTEVGQEVGLTFFPEDIHVMERMLY</sequence>
<name>A0A923RN84_9FIRM</name>
<dbReference type="PROSITE" id="PS50893">
    <property type="entry name" value="ABC_TRANSPORTER_2"/>
    <property type="match status" value="1"/>
</dbReference>
<evidence type="ECO:0000256" key="1">
    <source>
        <dbReference type="ARBA" id="ARBA00022448"/>
    </source>
</evidence>
<dbReference type="Gene3D" id="2.40.50.100">
    <property type="match status" value="1"/>
</dbReference>
<evidence type="ECO:0000313" key="10">
    <source>
        <dbReference type="Proteomes" id="UP000649345"/>
    </source>
</evidence>
<evidence type="ECO:0000256" key="7">
    <source>
        <dbReference type="RuleBase" id="RU364083"/>
    </source>
</evidence>
<dbReference type="AlphaFoldDB" id="A0A923RN84"/>
<dbReference type="PANTHER" id="PTHR42781:SF4">
    <property type="entry name" value="SPERMIDINE_PUTRESCINE IMPORT ATP-BINDING PROTEIN POTA"/>
    <property type="match status" value="1"/>
</dbReference>
<comment type="function">
    <text evidence="7">Part of the ABC transporter complex PotABCD involved in spermidine/putrescine import. Responsible for energy coupling to the transport system.</text>
</comment>
<feature type="domain" description="ABC transporter" evidence="8">
    <location>
        <begin position="7"/>
        <end position="237"/>
    </location>
</feature>
<evidence type="ECO:0000256" key="5">
    <source>
        <dbReference type="ARBA" id="ARBA00022967"/>
    </source>
</evidence>
<dbReference type="EMBL" id="JACOOR010000010">
    <property type="protein sequence ID" value="MBC5661074.1"/>
    <property type="molecule type" value="Genomic_DNA"/>
</dbReference>
<dbReference type="EC" id="7.6.2.11" evidence="7"/>
<dbReference type="PANTHER" id="PTHR42781">
    <property type="entry name" value="SPERMIDINE/PUTRESCINE IMPORT ATP-BINDING PROTEIN POTA"/>
    <property type="match status" value="1"/>
</dbReference>
<evidence type="ECO:0000313" key="9">
    <source>
        <dbReference type="EMBL" id="MBC5661074.1"/>
    </source>
</evidence>
<comment type="catalytic activity">
    <reaction evidence="7">
        <text>ATP + H2O + polyamine-[polyamine-binding protein]Side 1 = ADP + phosphate + polyamineSide 2 + [polyamine-binding protein]Side 1.</text>
        <dbReference type="EC" id="7.6.2.11"/>
    </reaction>
</comment>
<dbReference type="NCBIfam" id="TIGR01187">
    <property type="entry name" value="potA"/>
    <property type="match status" value="1"/>
</dbReference>
<proteinExistence type="inferred from homology"/>
<comment type="subunit">
    <text evidence="7">The complex is composed of two ATP-binding proteins (PotA), two transmembrane proteins (PotB and PotC) and a solute-binding protein (PotD).</text>
</comment>
<comment type="similarity">
    <text evidence="7">Belongs to the ABC transporter superfamily. Spermidine/putrescine importer (TC 3.A.1.11.1) family.</text>
</comment>
<comment type="caution">
    <text evidence="9">The sequence shown here is derived from an EMBL/GenBank/DDBJ whole genome shotgun (WGS) entry which is preliminary data.</text>
</comment>
<dbReference type="SUPFAM" id="SSF52540">
    <property type="entry name" value="P-loop containing nucleoside triphosphate hydrolases"/>
    <property type="match status" value="1"/>
</dbReference>
<dbReference type="SUPFAM" id="SSF50331">
    <property type="entry name" value="MOP-like"/>
    <property type="match status" value="1"/>
</dbReference>
<evidence type="ECO:0000256" key="4">
    <source>
        <dbReference type="ARBA" id="ARBA00022840"/>
    </source>
</evidence>
<dbReference type="InterPro" id="IPR005893">
    <property type="entry name" value="PotA-like"/>
</dbReference>
<evidence type="ECO:0000256" key="6">
    <source>
        <dbReference type="ARBA" id="ARBA00023136"/>
    </source>
</evidence>
<dbReference type="InterPro" id="IPR003439">
    <property type="entry name" value="ABC_transporter-like_ATP-bd"/>
</dbReference>
<keyword evidence="3 7" id="KW-0547">Nucleotide-binding</keyword>
<dbReference type="Proteomes" id="UP000649345">
    <property type="component" value="Unassembled WGS sequence"/>
</dbReference>
<dbReference type="Pfam" id="PF00005">
    <property type="entry name" value="ABC_tran"/>
    <property type="match status" value="1"/>
</dbReference>
<evidence type="ECO:0000259" key="8">
    <source>
        <dbReference type="PROSITE" id="PS50893"/>
    </source>
</evidence>
<keyword evidence="10" id="KW-1185">Reference proteome</keyword>
<dbReference type="SMART" id="SM00382">
    <property type="entry name" value="AAA"/>
    <property type="match status" value="1"/>
</dbReference>
<dbReference type="InterPro" id="IPR017879">
    <property type="entry name" value="PotA_ATP-bd"/>
</dbReference>
<keyword evidence="2 7" id="KW-1003">Cell membrane</keyword>
<keyword evidence="4 7" id="KW-0067">ATP-binding</keyword>
<dbReference type="InterPro" id="IPR008995">
    <property type="entry name" value="Mo/tungstate-bd_C_term_dom"/>
</dbReference>
<dbReference type="GO" id="GO:0005524">
    <property type="term" value="F:ATP binding"/>
    <property type="evidence" value="ECO:0007669"/>
    <property type="project" value="UniProtKB-KW"/>
</dbReference>
<gene>
    <name evidence="7" type="primary">potA</name>
    <name evidence="9" type="ORF">H8S44_15060</name>
</gene>
<dbReference type="InterPro" id="IPR013611">
    <property type="entry name" value="Transp-assoc_OB_typ2"/>
</dbReference>
<dbReference type="FunFam" id="3.40.50.300:FF:000042">
    <property type="entry name" value="Maltose/maltodextrin ABC transporter, ATP-binding protein"/>
    <property type="match status" value="1"/>
</dbReference>
<dbReference type="InterPro" id="IPR050093">
    <property type="entry name" value="ABC_SmlMolc_Importer"/>
</dbReference>
<keyword evidence="6 7" id="KW-0472">Membrane</keyword>
<dbReference type="InterPro" id="IPR017871">
    <property type="entry name" value="ABC_transporter-like_CS"/>
</dbReference>
<dbReference type="InterPro" id="IPR003593">
    <property type="entry name" value="AAA+_ATPase"/>
</dbReference>
<evidence type="ECO:0000256" key="2">
    <source>
        <dbReference type="ARBA" id="ARBA00022475"/>
    </source>
</evidence>
<keyword evidence="5 7" id="KW-1278">Translocase</keyword>
<organism evidence="9 10">
    <name type="scientific">Anaerosacchariphilus hominis</name>
    <dbReference type="NCBI Taxonomy" id="2763017"/>
    <lineage>
        <taxon>Bacteria</taxon>
        <taxon>Bacillati</taxon>
        <taxon>Bacillota</taxon>
        <taxon>Clostridia</taxon>
        <taxon>Lachnospirales</taxon>
        <taxon>Lachnospiraceae</taxon>
        <taxon>Anaerosacchariphilus</taxon>
    </lineage>
</organism>
<dbReference type="Pfam" id="PF08402">
    <property type="entry name" value="TOBE_2"/>
    <property type="match status" value="1"/>
</dbReference>
<dbReference type="InterPro" id="IPR027417">
    <property type="entry name" value="P-loop_NTPase"/>
</dbReference>